<feature type="region of interest" description="Disordered" evidence="4">
    <location>
        <begin position="343"/>
        <end position="377"/>
    </location>
</feature>
<dbReference type="InterPro" id="IPR050090">
    <property type="entry name" value="Tyrosine_recombinase_XerCD"/>
</dbReference>
<keyword evidence="2" id="KW-0238">DNA-binding</keyword>
<dbReference type="RefSeq" id="WP_101537618.1">
    <property type="nucleotide sequence ID" value="NZ_MXAV01000027.1"/>
</dbReference>
<organism evidence="6 7">
    <name type="scientific">Acidithiobacillus marinus</name>
    <dbReference type="NCBI Taxonomy" id="187490"/>
    <lineage>
        <taxon>Bacteria</taxon>
        <taxon>Pseudomonadati</taxon>
        <taxon>Pseudomonadota</taxon>
        <taxon>Acidithiobacillia</taxon>
        <taxon>Acidithiobacillales</taxon>
        <taxon>Acidithiobacillaceae</taxon>
        <taxon>Acidithiobacillus</taxon>
    </lineage>
</organism>
<dbReference type="EMBL" id="MXAV01000027">
    <property type="protein sequence ID" value="PKY11024.1"/>
    <property type="molecule type" value="Genomic_DNA"/>
</dbReference>
<dbReference type="Gene3D" id="1.10.443.10">
    <property type="entry name" value="Intergrase catalytic core"/>
    <property type="match status" value="1"/>
</dbReference>
<accession>A0A2I1DMD3</accession>
<keyword evidence="7" id="KW-1185">Reference proteome</keyword>
<gene>
    <name evidence="6" type="ORF">B1757_06855</name>
</gene>
<dbReference type="AlphaFoldDB" id="A0A2I1DMD3"/>
<evidence type="ECO:0000256" key="1">
    <source>
        <dbReference type="ARBA" id="ARBA00022908"/>
    </source>
</evidence>
<keyword evidence="3" id="KW-0233">DNA recombination</keyword>
<dbReference type="PANTHER" id="PTHR30349:SF94">
    <property type="entry name" value="INTEGRASE_RECOMBINASE HI_1414-RELATED"/>
    <property type="match status" value="1"/>
</dbReference>
<dbReference type="Pfam" id="PF00589">
    <property type="entry name" value="Phage_integrase"/>
    <property type="match status" value="1"/>
</dbReference>
<dbReference type="OrthoDB" id="5293731at2"/>
<dbReference type="InterPro" id="IPR002104">
    <property type="entry name" value="Integrase_catalytic"/>
</dbReference>
<evidence type="ECO:0000313" key="7">
    <source>
        <dbReference type="Proteomes" id="UP000234329"/>
    </source>
</evidence>
<evidence type="ECO:0000256" key="2">
    <source>
        <dbReference type="ARBA" id="ARBA00023125"/>
    </source>
</evidence>
<dbReference type="PANTHER" id="PTHR30349">
    <property type="entry name" value="PHAGE INTEGRASE-RELATED"/>
    <property type="match status" value="1"/>
</dbReference>
<reference evidence="6 7" key="1">
    <citation type="submission" date="2017-03" db="EMBL/GenBank/DDBJ databases">
        <title>Draft genime sequence of the acidophilic sulfur-oxidizing bacterium Acidithiobacillus sp. SH, isolated from seawater.</title>
        <authorList>
            <person name="Sharmin S."/>
            <person name="Tokuhisa M."/>
            <person name="Kanao T."/>
            <person name="Kamimura K."/>
        </authorList>
    </citation>
    <scope>NUCLEOTIDE SEQUENCE [LARGE SCALE GENOMIC DNA]</scope>
    <source>
        <strain evidence="6 7">SH</strain>
    </source>
</reference>
<evidence type="ECO:0000313" key="6">
    <source>
        <dbReference type="EMBL" id="PKY11024.1"/>
    </source>
</evidence>
<dbReference type="SUPFAM" id="SSF56349">
    <property type="entry name" value="DNA breaking-rejoining enzymes"/>
    <property type="match status" value="1"/>
</dbReference>
<dbReference type="Gene3D" id="1.10.150.130">
    <property type="match status" value="1"/>
</dbReference>
<protein>
    <submittedName>
        <fullName evidence="6">Integrase</fullName>
    </submittedName>
</protein>
<dbReference type="GO" id="GO:0003677">
    <property type="term" value="F:DNA binding"/>
    <property type="evidence" value="ECO:0007669"/>
    <property type="project" value="UniProtKB-KW"/>
</dbReference>
<evidence type="ECO:0000256" key="3">
    <source>
        <dbReference type="ARBA" id="ARBA00023172"/>
    </source>
</evidence>
<keyword evidence="1" id="KW-0229">DNA integration</keyword>
<dbReference type="CDD" id="cd00796">
    <property type="entry name" value="INT_Rci_Hp1_C"/>
    <property type="match status" value="1"/>
</dbReference>
<dbReference type="InterPro" id="IPR010998">
    <property type="entry name" value="Integrase_recombinase_N"/>
</dbReference>
<dbReference type="GO" id="GO:0015074">
    <property type="term" value="P:DNA integration"/>
    <property type="evidence" value="ECO:0007669"/>
    <property type="project" value="UniProtKB-KW"/>
</dbReference>
<dbReference type="Proteomes" id="UP000234329">
    <property type="component" value="Unassembled WGS sequence"/>
</dbReference>
<dbReference type="InParanoid" id="A0A2I1DMD3"/>
<dbReference type="PROSITE" id="PS51898">
    <property type="entry name" value="TYR_RECOMBINASE"/>
    <property type="match status" value="1"/>
</dbReference>
<dbReference type="GO" id="GO:0006310">
    <property type="term" value="P:DNA recombination"/>
    <property type="evidence" value="ECO:0007669"/>
    <property type="project" value="UniProtKB-KW"/>
</dbReference>
<evidence type="ECO:0000256" key="4">
    <source>
        <dbReference type="SAM" id="MobiDB-lite"/>
    </source>
</evidence>
<sequence length="377" mass="42807">MATIVKNPSGTWKAVIRKQGWPTTAKIFRTRRDAEDWARQSEDEMVRGVYIRRSTSQKLTVDIALDRYLREITPTKKASSQKRDHTSAKAVRPHLGPYALVALSPEIIGQYRDERLAEGRANDTVRLELSLISHLFTVAIREWGVGLPGNPALAVRKPKGRTRDRRLHGDDEAARLLQTVRAHSNPILAWATELAIETAARVEEILTLELRDVHLDRRIMVLRDTKNKDTRGVPLTARATEILQEAIATYPRQDSPLIFPGNPGRDGVRRPYRMGKVWRNALQRANIQGLRFHDLRHEATSRFVEKGLSDTKVRTITGHKSPQMLARYAHLRAEDLVAELDDRQGHPTMSPPIRHKAPPEKTGQSAKIVPFRPQRAK</sequence>
<evidence type="ECO:0000259" key="5">
    <source>
        <dbReference type="PROSITE" id="PS51898"/>
    </source>
</evidence>
<name>A0A2I1DMD3_9PROT</name>
<dbReference type="InterPro" id="IPR013762">
    <property type="entry name" value="Integrase-like_cat_sf"/>
</dbReference>
<comment type="caution">
    <text evidence="6">The sequence shown here is derived from an EMBL/GenBank/DDBJ whole genome shotgun (WGS) entry which is preliminary data.</text>
</comment>
<dbReference type="InterPro" id="IPR011010">
    <property type="entry name" value="DNA_brk_join_enz"/>
</dbReference>
<proteinExistence type="predicted"/>
<feature type="domain" description="Tyr recombinase" evidence="5">
    <location>
        <begin position="156"/>
        <end position="341"/>
    </location>
</feature>